<proteinExistence type="predicted"/>
<dbReference type="EMBL" id="EQ974150">
    <property type="protein sequence ID" value="EEF32679.1"/>
    <property type="molecule type" value="Genomic_DNA"/>
</dbReference>
<dbReference type="Proteomes" id="UP000008311">
    <property type="component" value="Unassembled WGS sequence"/>
</dbReference>
<feature type="region of interest" description="Disordered" evidence="1">
    <location>
        <begin position="27"/>
        <end position="145"/>
    </location>
</feature>
<reference evidence="3" key="1">
    <citation type="journal article" date="2010" name="Nat. Biotechnol.">
        <title>Draft genome sequence of the oilseed species Ricinus communis.</title>
        <authorList>
            <person name="Chan A.P."/>
            <person name="Crabtree J."/>
            <person name="Zhao Q."/>
            <person name="Lorenzi H."/>
            <person name="Orvis J."/>
            <person name="Puiu D."/>
            <person name="Melake-Berhan A."/>
            <person name="Jones K.M."/>
            <person name="Redman J."/>
            <person name="Chen G."/>
            <person name="Cahoon E.B."/>
            <person name="Gedil M."/>
            <person name="Stanke M."/>
            <person name="Haas B.J."/>
            <person name="Wortman J.R."/>
            <person name="Fraser-Liggett C.M."/>
            <person name="Ravel J."/>
            <person name="Rabinowicz P.D."/>
        </authorList>
    </citation>
    <scope>NUCLEOTIDE SEQUENCE [LARGE SCALE GENOMIC DNA]</scope>
    <source>
        <strain evidence="3">cv. Hale</strain>
    </source>
</reference>
<evidence type="ECO:0000313" key="3">
    <source>
        <dbReference type="Proteomes" id="UP000008311"/>
    </source>
</evidence>
<gene>
    <name evidence="2" type="ORF">RCOM_0714250</name>
</gene>
<feature type="compositionally biased region" description="Polar residues" evidence="1">
    <location>
        <begin position="27"/>
        <end position="36"/>
    </location>
</feature>
<feature type="compositionally biased region" description="Basic and acidic residues" evidence="1">
    <location>
        <begin position="124"/>
        <end position="133"/>
    </location>
</feature>
<feature type="compositionally biased region" description="Polar residues" evidence="1">
    <location>
        <begin position="83"/>
        <end position="94"/>
    </location>
</feature>
<evidence type="ECO:0000313" key="2">
    <source>
        <dbReference type="EMBL" id="EEF32679.1"/>
    </source>
</evidence>
<dbReference type="PANTHER" id="PTHR34130:SF10">
    <property type="match status" value="1"/>
</dbReference>
<protein>
    <submittedName>
        <fullName evidence="2">Uncharacterized protein</fullName>
    </submittedName>
</protein>
<evidence type="ECO:0000256" key="1">
    <source>
        <dbReference type="SAM" id="MobiDB-lite"/>
    </source>
</evidence>
<name>B9SUP4_RICCO</name>
<sequence>MENNNTIEEFEDALSLCDFALCDQESSIEQPNSPSRQGEDFFEFFTSSTSSEPNSTAENDDDDQRYNNPLLSPSSSSPGLLNQNKTSANKSSSKPALPPVQTRSSSSKKHKVIIGLTKIPSKMELSDLRERQNRKQTSSPMFPKKVDDEALAVSGKRSNGKSHNWGLLRPFRCRAQDVTSMLTKSSSLGCLRLARPCLD</sequence>
<dbReference type="AlphaFoldDB" id="B9SUP4"/>
<dbReference type="PANTHER" id="PTHR34130">
    <property type="entry name" value="OS08G0243800 PROTEIN"/>
    <property type="match status" value="1"/>
</dbReference>
<feature type="compositionally biased region" description="Low complexity" evidence="1">
    <location>
        <begin position="43"/>
        <end position="52"/>
    </location>
</feature>
<feature type="compositionally biased region" description="Low complexity" evidence="1">
    <location>
        <begin position="67"/>
        <end position="82"/>
    </location>
</feature>
<organism evidence="2 3">
    <name type="scientific">Ricinus communis</name>
    <name type="common">Castor bean</name>
    <dbReference type="NCBI Taxonomy" id="3988"/>
    <lineage>
        <taxon>Eukaryota</taxon>
        <taxon>Viridiplantae</taxon>
        <taxon>Streptophyta</taxon>
        <taxon>Embryophyta</taxon>
        <taxon>Tracheophyta</taxon>
        <taxon>Spermatophyta</taxon>
        <taxon>Magnoliopsida</taxon>
        <taxon>eudicotyledons</taxon>
        <taxon>Gunneridae</taxon>
        <taxon>Pentapetalae</taxon>
        <taxon>rosids</taxon>
        <taxon>fabids</taxon>
        <taxon>Malpighiales</taxon>
        <taxon>Euphorbiaceae</taxon>
        <taxon>Acalyphoideae</taxon>
        <taxon>Acalypheae</taxon>
        <taxon>Ricinus</taxon>
    </lineage>
</organism>
<accession>B9SUP4</accession>
<dbReference type="InParanoid" id="B9SUP4"/>
<keyword evidence="3" id="KW-1185">Reference proteome</keyword>